<protein>
    <submittedName>
        <fullName evidence="2">Uncharacterized protein</fullName>
    </submittedName>
</protein>
<dbReference type="AlphaFoldDB" id="A0A4S4L303"/>
<gene>
    <name evidence="2" type="ORF">EW145_g4628</name>
</gene>
<accession>A0A4S4L303</accession>
<proteinExistence type="predicted"/>
<keyword evidence="3" id="KW-1185">Reference proteome</keyword>
<evidence type="ECO:0000313" key="3">
    <source>
        <dbReference type="Proteomes" id="UP000308199"/>
    </source>
</evidence>
<evidence type="ECO:0000313" key="2">
    <source>
        <dbReference type="EMBL" id="THH05674.1"/>
    </source>
</evidence>
<sequence>MEYYGPIGALVDETHLSWDLTIPVMKTMTFNLEGNAEDEDPIDNNDAAESLENERTEHVQQASEHTLNTASDSV</sequence>
<organism evidence="2 3">
    <name type="scientific">Phellinidium pouzarii</name>
    <dbReference type="NCBI Taxonomy" id="167371"/>
    <lineage>
        <taxon>Eukaryota</taxon>
        <taxon>Fungi</taxon>
        <taxon>Dikarya</taxon>
        <taxon>Basidiomycota</taxon>
        <taxon>Agaricomycotina</taxon>
        <taxon>Agaricomycetes</taxon>
        <taxon>Hymenochaetales</taxon>
        <taxon>Hymenochaetaceae</taxon>
        <taxon>Phellinidium</taxon>
    </lineage>
</organism>
<evidence type="ECO:0000256" key="1">
    <source>
        <dbReference type="SAM" id="MobiDB-lite"/>
    </source>
</evidence>
<reference evidence="2 3" key="1">
    <citation type="submission" date="2019-02" db="EMBL/GenBank/DDBJ databases">
        <title>Genome sequencing of the rare red list fungi Phellinidium pouzarii.</title>
        <authorList>
            <person name="Buettner E."/>
            <person name="Kellner H."/>
        </authorList>
    </citation>
    <scope>NUCLEOTIDE SEQUENCE [LARGE SCALE GENOMIC DNA]</scope>
    <source>
        <strain evidence="2 3">DSM 108285</strain>
    </source>
</reference>
<name>A0A4S4L303_9AGAM</name>
<dbReference type="Proteomes" id="UP000308199">
    <property type="component" value="Unassembled WGS sequence"/>
</dbReference>
<feature type="region of interest" description="Disordered" evidence="1">
    <location>
        <begin position="35"/>
        <end position="74"/>
    </location>
</feature>
<dbReference type="EMBL" id="SGPK01000244">
    <property type="protein sequence ID" value="THH05674.1"/>
    <property type="molecule type" value="Genomic_DNA"/>
</dbReference>
<feature type="compositionally biased region" description="Polar residues" evidence="1">
    <location>
        <begin position="59"/>
        <end position="74"/>
    </location>
</feature>
<comment type="caution">
    <text evidence="2">The sequence shown here is derived from an EMBL/GenBank/DDBJ whole genome shotgun (WGS) entry which is preliminary data.</text>
</comment>